<dbReference type="InterPro" id="IPR020596">
    <property type="entry name" value="rRNA_Ade_Mease_Trfase_CS"/>
</dbReference>
<keyword evidence="2" id="KW-0808">Transferase</keyword>
<feature type="domain" description="Methyltransferase" evidence="1">
    <location>
        <begin position="120"/>
        <end position="263"/>
    </location>
</feature>
<dbReference type="InterPro" id="IPR025714">
    <property type="entry name" value="Methyltranfer_dom"/>
</dbReference>
<dbReference type="OrthoDB" id="10258156at2759"/>
<dbReference type="GO" id="GO:0000179">
    <property type="term" value="F:rRNA (adenine-N6,N6-)-dimethyltransferase activity"/>
    <property type="evidence" value="ECO:0007669"/>
    <property type="project" value="InterPro"/>
</dbReference>
<dbReference type="InterPro" id="IPR052220">
    <property type="entry name" value="METTL25"/>
</dbReference>
<dbReference type="AlphaFoldDB" id="A0A034WTA0"/>
<organism evidence="2">
    <name type="scientific">Bactrocera dorsalis</name>
    <name type="common">Oriental fruit fly</name>
    <name type="synonym">Dacus dorsalis</name>
    <dbReference type="NCBI Taxonomy" id="27457"/>
    <lineage>
        <taxon>Eukaryota</taxon>
        <taxon>Metazoa</taxon>
        <taxon>Ecdysozoa</taxon>
        <taxon>Arthropoda</taxon>
        <taxon>Hexapoda</taxon>
        <taxon>Insecta</taxon>
        <taxon>Pterygota</taxon>
        <taxon>Neoptera</taxon>
        <taxon>Endopterygota</taxon>
        <taxon>Diptera</taxon>
        <taxon>Brachycera</taxon>
        <taxon>Muscomorpha</taxon>
        <taxon>Tephritoidea</taxon>
        <taxon>Tephritidae</taxon>
        <taxon>Bactrocera</taxon>
        <taxon>Bactrocera</taxon>
    </lineage>
</organism>
<dbReference type="PANTHER" id="PTHR12496:SF0">
    <property type="entry name" value="METHYLTRANSFERASE DOMAIN-CONTAINING PROTEIN"/>
    <property type="match status" value="1"/>
</dbReference>
<protein>
    <submittedName>
        <fullName evidence="2">Methyltransferase-like protein 25</fullName>
    </submittedName>
</protein>
<dbReference type="PROSITE" id="PS01131">
    <property type="entry name" value="RRNA_A_DIMETH"/>
    <property type="match status" value="1"/>
</dbReference>
<evidence type="ECO:0000259" key="1">
    <source>
        <dbReference type="Pfam" id="PF13679"/>
    </source>
</evidence>
<accession>A0A034WTA0</accession>
<sequence length="469" mass="54065">MALPEGFHSSLDYFRATVAFLCDHSWIYITPNTRFIKAGLLEKIPSDYINYFLQLRNSELNTFPFLHECEDFNLGIDSIVLQTFRSVLRGLIPKEVHDTKDISNKLEGFPKCRLRKMSVKKQHEIVQLTKAIQTHCNDVHLLIDFGAGLGYLSEALCSINKTWRILGIEADMCRVMGARKRLRQQIPQMSERVTYVEQFIEPTAGNAIKYHILRSGLTGLNKWAIIGLHACADLSVTSIKLFFEMAEVKHLVIMPCCYHKLNETTSGHFLNFPLSTALKSAVTEGDINVLNYFNRPFLRLACQETSSRWRHCSEDEHVAHGEQMFWRAVADAIINDETEVIATIPKSQRPNKDWSEMRSFSTFRQMYKVRSKAADAQFLVADMWNNEHEDKFKKVVEKYAEVGPKLAEALTCLQTTIQKLCENIVLYDRVCYMNEYAETQTNLKIKVKYHKILDEKLSPRCFALIAEKL</sequence>
<keyword evidence="2" id="KW-0489">Methyltransferase</keyword>
<dbReference type="PANTHER" id="PTHR12496">
    <property type="entry name" value="CGI-41 METHYLTRANSFERASE"/>
    <property type="match status" value="1"/>
</dbReference>
<evidence type="ECO:0000313" key="2">
    <source>
        <dbReference type="EMBL" id="JAC58751.1"/>
    </source>
</evidence>
<dbReference type="Pfam" id="PF13679">
    <property type="entry name" value="Methyltransf_32"/>
    <property type="match status" value="1"/>
</dbReference>
<gene>
    <name evidence="2" type="primary">CL026</name>
</gene>
<reference evidence="2" key="1">
    <citation type="journal article" date="2014" name="BMC Genomics">
        <title>Characterizing the developmental transcriptome of the oriental fruit fly, Bactrocera dorsalis (Diptera: Tephritidae) through comparative genomic analysis with Drosophila melanogaster utilizing modENCODE datasets.</title>
        <authorList>
            <person name="Geib S.M."/>
            <person name="Calla B."/>
            <person name="Hall B."/>
            <person name="Hou S."/>
            <person name="Manoukis N.C."/>
        </authorList>
    </citation>
    <scope>NUCLEOTIDE SEQUENCE</scope>
    <source>
        <strain evidence="2">Punador</strain>
    </source>
</reference>
<dbReference type="EMBL" id="GAKP01000201">
    <property type="protein sequence ID" value="JAC58751.1"/>
    <property type="molecule type" value="Transcribed_RNA"/>
</dbReference>
<proteinExistence type="predicted"/>
<name>A0A034WTA0_BACDO</name>